<dbReference type="STRING" id="1244108.SAMN05444004_12239"/>
<proteinExistence type="predicted"/>
<feature type="region of interest" description="Disordered" evidence="1">
    <location>
        <begin position="1"/>
        <end position="21"/>
    </location>
</feature>
<feature type="compositionally biased region" description="Basic residues" evidence="1">
    <location>
        <begin position="245"/>
        <end position="254"/>
    </location>
</feature>
<organism evidence="2 3">
    <name type="scientific">Jannaschia faecimaris</name>
    <dbReference type="NCBI Taxonomy" id="1244108"/>
    <lineage>
        <taxon>Bacteria</taxon>
        <taxon>Pseudomonadati</taxon>
        <taxon>Pseudomonadota</taxon>
        <taxon>Alphaproteobacteria</taxon>
        <taxon>Rhodobacterales</taxon>
        <taxon>Roseobacteraceae</taxon>
        <taxon>Jannaschia</taxon>
    </lineage>
</organism>
<name>A0A1H3U3R7_9RHOB</name>
<dbReference type="EMBL" id="FNPX01000022">
    <property type="protein sequence ID" value="SDZ56721.1"/>
    <property type="molecule type" value="Genomic_DNA"/>
</dbReference>
<dbReference type="Proteomes" id="UP000198914">
    <property type="component" value="Unassembled WGS sequence"/>
</dbReference>
<feature type="compositionally biased region" description="Basic residues" evidence="1">
    <location>
        <begin position="1"/>
        <end position="12"/>
    </location>
</feature>
<accession>A0A1H3U3R7</accession>
<evidence type="ECO:0000313" key="3">
    <source>
        <dbReference type="Proteomes" id="UP000198914"/>
    </source>
</evidence>
<gene>
    <name evidence="2" type="ORF">SAMN05444004_12239</name>
</gene>
<evidence type="ECO:0000313" key="2">
    <source>
        <dbReference type="EMBL" id="SDZ56721.1"/>
    </source>
</evidence>
<keyword evidence="3" id="KW-1185">Reference proteome</keyword>
<sequence>MSKSPRTARRAARSGPPRDVESLRAAISSARLSGTPPQVVEQARGLLMAWLGTVRTEPFTGIVRDLASGSAARQVGQAMVDQSPAPEGLDCKAGCAFCCILPGDDGGTITGAEARALHAVLTPLAGQPDGRAWHTHACPALDPETRLCRAYDARPMICRTYVSRDVTACEAIAEGDAKPGTGTLPAQIIHIAVQSLARAALKGVTTVPTYSLKKVATAALGLAEVESALKSSRHPPGSLDTERRRLSRGIFRAH</sequence>
<dbReference type="Pfam" id="PF03692">
    <property type="entry name" value="CxxCxxCC"/>
    <property type="match status" value="1"/>
</dbReference>
<protein>
    <submittedName>
        <fullName evidence="2">Putative zinc-or iron-chelating domain-containing protein</fullName>
    </submittedName>
</protein>
<feature type="region of interest" description="Disordered" evidence="1">
    <location>
        <begin position="230"/>
        <end position="254"/>
    </location>
</feature>
<dbReference type="InterPro" id="IPR005358">
    <property type="entry name" value="Puta_zinc/iron-chelating_dom"/>
</dbReference>
<dbReference type="RefSeq" id="WP_170831500.1">
    <property type="nucleotide sequence ID" value="NZ_FNPX01000022.1"/>
</dbReference>
<dbReference type="AlphaFoldDB" id="A0A1H3U3R7"/>
<evidence type="ECO:0000256" key="1">
    <source>
        <dbReference type="SAM" id="MobiDB-lite"/>
    </source>
</evidence>
<reference evidence="3" key="1">
    <citation type="submission" date="2016-10" db="EMBL/GenBank/DDBJ databases">
        <authorList>
            <person name="Varghese N."/>
            <person name="Submissions S."/>
        </authorList>
    </citation>
    <scope>NUCLEOTIDE SEQUENCE [LARGE SCALE GENOMIC DNA]</scope>
    <source>
        <strain evidence="3">DSM 100420</strain>
    </source>
</reference>